<dbReference type="PANTHER" id="PTHR23159">
    <property type="entry name" value="CENTROSOMAL PROTEIN 2"/>
    <property type="match status" value="1"/>
</dbReference>
<dbReference type="PANTHER" id="PTHR23159:SF31">
    <property type="entry name" value="CENTROSOME-ASSOCIATED PROTEIN CEP250 ISOFORM X1"/>
    <property type="match status" value="1"/>
</dbReference>
<accession>A0AAJ5UCM5</accession>
<sequence length="1204" mass="129013">MADNSTLNLMLKIRADLADASRALQGLAGDVEDVGTAATTSSQKLDSAAQAQNQVADAARSQAQAEQSAAAAASQTGDAVRQATTEYAGYQAALARTRAEMGSLQNGMDGTTADIDAQRTALTALVNRIDPVVAAYGRLDDMEEQLNAFRGAGLVGDDDFEQYSTRLNEMRLQVEKAAHASTEAGRQEAAAAREAAQAEAQQAASKEQFINRLREQAETMNLSTRELLEYKAAQLGISDEAAPLIQKLSEQSSAMKYGSISAGQYAQAMKYLPMQMTDVVTSLASGMPLWMVAIQQGGQIADSFGGLGNIFEIIASKFRDVSTSSEDAGDSLAETAGDAAEGAEQFRSLFSGVTLARVGLVGVAAVISAVGYAAYSASGDQDKFNESIAKSGNFAGTTAGQLEDMAVSIGGMKSNYGDVRDILNGLVSSGKFTGETLNSVAQAASMMAELSGQSADEVVSQFLKMADSATSWAANTNQQYHFLDLETYLRIQNLENQGRKEEAIELASKAFNDASQERLQNIEQHLNLVARAWGNVKDAVTDAWQSIRSKASGALGLDAPDEELKKQIQDLEGKIARAGSESFVAMQSREYQESVKQYKADLAALKEKQAAENTAAATEAKRKQTDADTIVAADKLQNIWKGNRSELEKTADAVEETRKNYETLWKSATGRDMLQSRGVTSTDGKNFSGGQWDIDVKALDKSAQGAEQYNKQLQQTLNQKKAITELDRVEADIRNGALSDASKAEQDKARATAKQIDAAEAARKASQEGARATKQEAEENQRFVEQLQKQADKRVEGAAATRAQEIATRNLTAEQRRQAEAANAAITAQEFKGENLKLQLEYMRDTGDTAGASLAELKNRFSDLRREFEASGNTQGLNWLDKLLPVAETKIRVDDLKKQIDDLFTYQSQQETSIQAQVQGGLLSEIQGRQRLVDLHQEVGDKIKGYLPQLKELATAPGEAGDKIREMIRQLEEQLGKLNQAGHELTQAFRDGLQSGIESSLMGLAKGTMNLRDAVKNLALTIINSMAQLASQQLAQMATSALVGSSGGVGGLLGSLASVFAADGGQVRGPGSTTSDSIPAMLSDQEFVTRAAVVQQPGALDFLHAFNRHGMAAVQGWLPRVRHATGGLAGIPAQNMPVPTTVPETPMATPAPASQQPISLQQQLVLDPSEVYTAGAQTLAGQRQFITSLKAQVPTLKQWLGINK</sequence>
<evidence type="ECO:0000256" key="1">
    <source>
        <dbReference type="SAM" id="Coils"/>
    </source>
</evidence>
<organism evidence="4 5">
    <name type="scientific">Klebsiella electrica</name>
    <dbReference type="NCBI Taxonomy" id="1259973"/>
    <lineage>
        <taxon>Bacteria</taxon>
        <taxon>Pseudomonadati</taxon>
        <taxon>Pseudomonadota</taxon>
        <taxon>Gammaproteobacteria</taxon>
        <taxon>Enterobacterales</taxon>
        <taxon>Enterobacteriaceae</taxon>
        <taxon>Klebsiella/Raoultella group</taxon>
        <taxon>Klebsiella</taxon>
    </lineage>
</organism>
<keyword evidence="1" id="KW-0175">Coiled coil</keyword>
<proteinExistence type="predicted"/>
<feature type="domain" description="Bacteriophage tail tape measure N-terminal" evidence="3">
    <location>
        <begin position="346"/>
        <end position="491"/>
    </location>
</feature>
<dbReference type="AlphaFoldDB" id="A0AAJ5UCM5"/>
<feature type="coiled-coil region" evidence="1">
    <location>
        <begin position="561"/>
        <end position="664"/>
    </location>
</feature>
<evidence type="ECO:0000256" key="2">
    <source>
        <dbReference type="SAM" id="MobiDB-lite"/>
    </source>
</evidence>
<evidence type="ECO:0000313" key="5">
    <source>
        <dbReference type="Proteomes" id="UP001210130"/>
    </source>
</evidence>
<feature type="compositionally biased region" description="Basic and acidic residues" evidence="2">
    <location>
        <begin position="760"/>
        <end position="780"/>
    </location>
</feature>
<feature type="coiled-coil region" evidence="1">
    <location>
        <begin position="961"/>
        <end position="988"/>
    </location>
</feature>
<keyword evidence="5" id="KW-1185">Reference proteome</keyword>
<feature type="region of interest" description="Disordered" evidence="2">
    <location>
        <begin position="740"/>
        <end position="780"/>
    </location>
</feature>
<gene>
    <name evidence="4" type="ORF">OR613_17380</name>
</gene>
<dbReference type="RefSeq" id="WP_271207068.1">
    <property type="nucleotide sequence ID" value="NZ_CP112887.1"/>
</dbReference>
<protein>
    <submittedName>
        <fullName evidence="4">Phage tail length tape measure family protein</fullName>
    </submittedName>
</protein>
<evidence type="ECO:0000259" key="3">
    <source>
        <dbReference type="Pfam" id="PF06791"/>
    </source>
</evidence>
<name>A0AAJ5UCM5_9ENTR</name>
<dbReference type="EMBL" id="CP112887">
    <property type="protein sequence ID" value="WBW59796.1"/>
    <property type="molecule type" value="Genomic_DNA"/>
</dbReference>
<evidence type="ECO:0000313" key="4">
    <source>
        <dbReference type="EMBL" id="WBW59796.1"/>
    </source>
</evidence>
<feature type="coiled-coil region" evidence="1">
    <location>
        <begin position="48"/>
        <end position="100"/>
    </location>
</feature>
<reference evidence="4 5" key="1">
    <citation type="journal article" date="2023" name="Microbiol. Resour. Announc.">
        <title>Complete Genome Sequence of the First Colistin-Resistant Raoultella electrica Strain.</title>
        <authorList>
            <person name="Aldeia C."/>
            <person name="Campos-Madueno E.I."/>
            <person name="Sendi P."/>
            <person name="Endimiani A."/>
        </authorList>
    </citation>
    <scope>NUCLEOTIDE SEQUENCE [LARGE SCALE GENOMIC DNA]</scope>
    <source>
        <strain evidence="4 5">S2-IND-01-C</strain>
    </source>
</reference>
<dbReference type="Pfam" id="PF06791">
    <property type="entry name" value="TMP_2"/>
    <property type="match status" value="2"/>
</dbReference>
<dbReference type="Proteomes" id="UP001210130">
    <property type="component" value="Chromosome"/>
</dbReference>
<feature type="domain" description="Bacteriophage tail tape measure N-terminal" evidence="3">
    <location>
        <begin position="255"/>
        <end position="314"/>
    </location>
</feature>
<dbReference type="InterPro" id="IPR009628">
    <property type="entry name" value="Phage_tape_measure_N"/>
</dbReference>